<dbReference type="RefSeq" id="WP_066407045.1">
    <property type="nucleotide sequence ID" value="NZ_CP011390.1"/>
</dbReference>
<dbReference type="OrthoDB" id="1494583at2"/>
<evidence type="ECO:0008006" key="4">
    <source>
        <dbReference type="Google" id="ProtNLM"/>
    </source>
</evidence>
<dbReference type="AlphaFoldDB" id="A0A172TZF7"/>
<feature type="transmembrane region" description="Helical" evidence="1">
    <location>
        <begin position="211"/>
        <end position="235"/>
    </location>
</feature>
<dbReference type="Pfam" id="PF14093">
    <property type="entry name" value="DUF4271"/>
    <property type="match status" value="1"/>
</dbReference>
<accession>A0A172TZF7</accession>
<organism evidence="2 3">
    <name type="scientific">Flavisolibacter tropicus</name>
    <dbReference type="NCBI Taxonomy" id="1492898"/>
    <lineage>
        <taxon>Bacteria</taxon>
        <taxon>Pseudomonadati</taxon>
        <taxon>Bacteroidota</taxon>
        <taxon>Chitinophagia</taxon>
        <taxon>Chitinophagales</taxon>
        <taxon>Chitinophagaceae</taxon>
        <taxon>Flavisolibacter</taxon>
    </lineage>
</organism>
<feature type="transmembrane region" description="Helical" evidence="1">
    <location>
        <begin position="241"/>
        <end position="261"/>
    </location>
</feature>
<dbReference type="STRING" id="1492898.SY85_20405"/>
<evidence type="ECO:0000313" key="3">
    <source>
        <dbReference type="Proteomes" id="UP000077177"/>
    </source>
</evidence>
<reference evidence="2 3" key="2">
    <citation type="journal article" date="2016" name="Int. J. Syst. Evol. Microbiol.">
        <title>Flavisolibacter tropicus sp. nov., isolated from tropical soil.</title>
        <authorList>
            <person name="Lee J.J."/>
            <person name="Kang M.S."/>
            <person name="Kim G.S."/>
            <person name="Lee C.S."/>
            <person name="Lim S."/>
            <person name="Lee J."/>
            <person name="Roh S.H."/>
            <person name="Kang H."/>
            <person name="Ha J.M."/>
            <person name="Bae S."/>
            <person name="Jung H.Y."/>
            <person name="Kim M.K."/>
        </authorList>
    </citation>
    <scope>NUCLEOTIDE SEQUENCE [LARGE SCALE GENOMIC DNA]</scope>
    <source>
        <strain evidence="2 3">LCS9</strain>
    </source>
</reference>
<dbReference type="KEGG" id="fla:SY85_20405"/>
<feature type="transmembrane region" description="Helical" evidence="1">
    <location>
        <begin position="273"/>
        <end position="293"/>
    </location>
</feature>
<feature type="transmembrane region" description="Helical" evidence="1">
    <location>
        <begin position="144"/>
        <end position="165"/>
    </location>
</feature>
<keyword evidence="1" id="KW-0472">Membrane</keyword>
<name>A0A172TZF7_9BACT</name>
<evidence type="ECO:0000256" key="1">
    <source>
        <dbReference type="SAM" id="Phobius"/>
    </source>
</evidence>
<keyword evidence="3" id="KW-1185">Reference proteome</keyword>
<protein>
    <recommendedName>
        <fullName evidence="4">DUF4271 domain-containing protein</fullName>
    </recommendedName>
</protein>
<reference evidence="3" key="1">
    <citation type="submission" date="2015-01" db="EMBL/GenBank/DDBJ databases">
        <title>Flavisolibacter sp./LCS9/ whole genome sequencing.</title>
        <authorList>
            <person name="Kim M.K."/>
            <person name="Srinivasan S."/>
            <person name="Lee J.-J."/>
        </authorList>
    </citation>
    <scope>NUCLEOTIDE SEQUENCE [LARGE SCALE GENOMIC DNA]</scope>
    <source>
        <strain evidence="3">LCS9</strain>
    </source>
</reference>
<proteinExistence type="predicted"/>
<gene>
    <name evidence="2" type="ORF">SY85_20405</name>
</gene>
<keyword evidence="1" id="KW-1133">Transmembrane helix</keyword>
<evidence type="ECO:0000313" key="2">
    <source>
        <dbReference type="EMBL" id="ANE52489.1"/>
    </source>
</evidence>
<dbReference type="EMBL" id="CP011390">
    <property type="protein sequence ID" value="ANE52489.1"/>
    <property type="molecule type" value="Genomic_DNA"/>
</dbReference>
<keyword evidence="1" id="KW-0812">Transmembrane</keyword>
<dbReference type="Proteomes" id="UP000077177">
    <property type="component" value="Chromosome"/>
</dbReference>
<dbReference type="InterPro" id="IPR025367">
    <property type="entry name" value="DUF4271"/>
</dbReference>
<feature type="transmembrane region" description="Helical" evidence="1">
    <location>
        <begin position="92"/>
        <end position="111"/>
    </location>
</feature>
<sequence>MRFYLFILSFSLSLGAWGQADSLKRTDSIVAAKDTLVRQDTVKADTTTIQPVAVEPPYIRFDTVLYKKHPYFQIENPIRFIAPKHEWHGKDALFYACIGLLLFFAFVRNAFQRYLQDLFRLFFRTTLKQRQVKEQLMASPLPSLLLNILFILSGGLFITILLQYYGLGKDYNFWQLLLYAAAGLGVIYLVKFITLKLCGWLFRLKDATDSYTFIVFTTNKVLGIVWLPFIIIMVFTSGLTQHLFITAALIITGGAFLYRFFLSYATIHKGVKINAFHFILYLCAFEIVPLLLINKLLFTYLS</sequence>
<feature type="transmembrane region" description="Helical" evidence="1">
    <location>
        <begin position="171"/>
        <end position="190"/>
    </location>
</feature>